<protein>
    <submittedName>
        <fullName evidence="2">Uncharacterized protein</fullName>
    </submittedName>
</protein>
<organism evidence="2 3">
    <name type="scientific">Paenibacillus nuruki</name>
    <dbReference type="NCBI Taxonomy" id="1886670"/>
    <lineage>
        <taxon>Bacteria</taxon>
        <taxon>Bacillati</taxon>
        <taxon>Bacillota</taxon>
        <taxon>Bacilli</taxon>
        <taxon>Bacillales</taxon>
        <taxon>Paenibacillaceae</taxon>
        <taxon>Paenibacillus</taxon>
    </lineage>
</organism>
<accession>A0A1E3L156</accession>
<feature type="coiled-coil region" evidence="1">
    <location>
        <begin position="133"/>
        <end position="160"/>
    </location>
</feature>
<evidence type="ECO:0000256" key="1">
    <source>
        <dbReference type="SAM" id="Coils"/>
    </source>
</evidence>
<proteinExistence type="predicted"/>
<evidence type="ECO:0000313" key="3">
    <source>
        <dbReference type="Proteomes" id="UP000094578"/>
    </source>
</evidence>
<dbReference type="RefSeq" id="WP_069328990.1">
    <property type="nucleotide sequence ID" value="NZ_MDER01000070.1"/>
</dbReference>
<name>A0A1E3L156_9BACL</name>
<dbReference type="Proteomes" id="UP000094578">
    <property type="component" value="Unassembled WGS sequence"/>
</dbReference>
<reference evidence="2 3" key="1">
    <citation type="submission" date="2016-08" db="EMBL/GenBank/DDBJ databases">
        <title>Genome sequencing of Paenibacillus sp. TI45-13ar, isolated from Korean traditional nuruk.</title>
        <authorList>
            <person name="Kim S.-J."/>
        </authorList>
    </citation>
    <scope>NUCLEOTIDE SEQUENCE [LARGE SCALE GENOMIC DNA]</scope>
    <source>
        <strain evidence="2 3">TI45-13ar</strain>
    </source>
</reference>
<dbReference type="AlphaFoldDB" id="A0A1E3L156"/>
<keyword evidence="1" id="KW-0175">Coiled coil</keyword>
<gene>
    <name evidence="2" type="ORF">PTI45_03644</name>
</gene>
<dbReference type="EMBL" id="MDER01000070">
    <property type="protein sequence ID" value="ODP26915.1"/>
    <property type="molecule type" value="Genomic_DNA"/>
</dbReference>
<evidence type="ECO:0000313" key="2">
    <source>
        <dbReference type="EMBL" id="ODP26915.1"/>
    </source>
</evidence>
<sequence>MRQQHRYVNMDVQYNDQILDVSIVFYMYGKLSKSYIRFRYKKVDIFELFDSKEENHQQAVKTICELIDTIGVEKYRKFDRVMGELKRIYSRRIIVDNKVYANFYESELSVGERYMYSREIMMNDGNQLEDHLLIEDREDVESKQQVLRNLRRKVKNYFEEVEVLPHPQYLNTKYSLVYQDITDWMEQNIPTYYIQRFMNALEAV</sequence>
<comment type="caution">
    <text evidence="2">The sequence shown here is derived from an EMBL/GenBank/DDBJ whole genome shotgun (WGS) entry which is preliminary data.</text>
</comment>
<keyword evidence="3" id="KW-1185">Reference proteome</keyword>